<dbReference type="SUPFAM" id="SSF101898">
    <property type="entry name" value="NHL repeat"/>
    <property type="match status" value="1"/>
</dbReference>
<gene>
    <name evidence="2" type="ORF">I5M27_01040</name>
</gene>
<dbReference type="InterPro" id="IPR011042">
    <property type="entry name" value="6-blade_b-propeller_TolB-like"/>
</dbReference>
<accession>A0ABS1BWN1</accession>
<name>A0ABS1BWN1_9BACT</name>
<evidence type="ECO:0008006" key="4">
    <source>
        <dbReference type="Google" id="ProtNLM"/>
    </source>
</evidence>
<evidence type="ECO:0000313" key="3">
    <source>
        <dbReference type="Proteomes" id="UP000644147"/>
    </source>
</evidence>
<dbReference type="PANTHER" id="PTHR42754:SF1">
    <property type="entry name" value="LIPOPROTEIN"/>
    <property type="match status" value="1"/>
</dbReference>
<dbReference type="RefSeq" id="WP_200504176.1">
    <property type="nucleotide sequence ID" value="NZ_JAEHFX010000001.1"/>
</dbReference>
<keyword evidence="1" id="KW-0732">Signal</keyword>
<sequence length="222" mass="24532">MKNKYLLLWLFLLLSLSVRGQEYVNKDWTLSSGNPTRLEWSASHLTASHLYTLGNTYKAGENANFLLTKSDLDGNVIWTREYNAHNLDDFGVALITDANNNVYVTGAVTASNNKFDIAVVKYNVTGNLEWWYHYNGNSNLNDLPVGIAFDNVGNIVIAGTSVDALQHENIVTLSLDNSGNLNWSKLYDYASLEDGATGIIKGDMVILLFPGEAQPVPILTIL</sequence>
<dbReference type="Proteomes" id="UP000644147">
    <property type="component" value="Unassembled WGS sequence"/>
</dbReference>
<feature type="signal peptide" evidence="1">
    <location>
        <begin position="1"/>
        <end position="20"/>
    </location>
</feature>
<evidence type="ECO:0000313" key="2">
    <source>
        <dbReference type="EMBL" id="MBK0401547.1"/>
    </source>
</evidence>
<organism evidence="2 3">
    <name type="scientific">Adhaeribacter terrigena</name>
    <dbReference type="NCBI Taxonomy" id="2793070"/>
    <lineage>
        <taxon>Bacteria</taxon>
        <taxon>Pseudomonadati</taxon>
        <taxon>Bacteroidota</taxon>
        <taxon>Cytophagia</taxon>
        <taxon>Cytophagales</taxon>
        <taxon>Hymenobacteraceae</taxon>
        <taxon>Adhaeribacter</taxon>
    </lineage>
</organism>
<reference evidence="2 3" key="1">
    <citation type="submission" date="2020-12" db="EMBL/GenBank/DDBJ databases">
        <title>Bacterial novel species Adhaeribacter sp. BT258 isolated from soil.</title>
        <authorList>
            <person name="Jung H.-Y."/>
        </authorList>
    </citation>
    <scope>NUCLEOTIDE SEQUENCE [LARGE SCALE GENOMIC DNA]</scope>
    <source>
        <strain evidence="2 3">BT258</strain>
    </source>
</reference>
<evidence type="ECO:0000256" key="1">
    <source>
        <dbReference type="SAM" id="SignalP"/>
    </source>
</evidence>
<keyword evidence="3" id="KW-1185">Reference proteome</keyword>
<comment type="caution">
    <text evidence="2">The sequence shown here is derived from an EMBL/GenBank/DDBJ whole genome shotgun (WGS) entry which is preliminary data.</text>
</comment>
<feature type="chain" id="PRO_5045362473" description="Bulb-type lectin domain-containing protein" evidence="1">
    <location>
        <begin position="21"/>
        <end position="222"/>
    </location>
</feature>
<dbReference type="EMBL" id="JAEHFX010000001">
    <property type="protein sequence ID" value="MBK0401547.1"/>
    <property type="molecule type" value="Genomic_DNA"/>
</dbReference>
<protein>
    <recommendedName>
        <fullName evidence="4">Bulb-type lectin domain-containing protein</fullName>
    </recommendedName>
</protein>
<proteinExistence type="predicted"/>
<dbReference type="PANTHER" id="PTHR42754">
    <property type="entry name" value="ENDOGLUCANASE"/>
    <property type="match status" value="1"/>
</dbReference>
<dbReference type="Gene3D" id="2.120.10.30">
    <property type="entry name" value="TolB, C-terminal domain"/>
    <property type="match status" value="1"/>
</dbReference>